<name>A0A919GCI3_9ACTN</name>
<feature type="region of interest" description="Disordered" evidence="1">
    <location>
        <begin position="403"/>
        <end position="428"/>
    </location>
</feature>
<dbReference type="Proteomes" id="UP000603708">
    <property type="component" value="Unassembled WGS sequence"/>
</dbReference>
<protein>
    <submittedName>
        <fullName evidence="2">Uncharacterized protein</fullName>
    </submittedName>
</protein>
<dbReference type="AlphaFoldDB" id="A0A919GCI3"/>
<comment type="caution">
    <text evidence="2">The sequence shown here is derived from an EMBL/GenBank/DDBJ whole genome shotgun (WGS) entry which is preliminary data.</text>
</comment>
<sequence length="522" mass="53870">MALIVGALLATSVPGQIATGFHDAVCRIVDFDAGGACDVDDDTGAGPGSPPGGHGDDPFEPAKCLLAQDKNKTTVLVDILFFKMSGSEELVVQQWSNGEVTVQEVKSSAIGAGAGISAGIPGLKDWGGDASLGVDYMHGSSTGGQWLFNKHKSGDPQADLEANMADAKQFIHGMHEEDTCDALPYMVNPISIAGCRNNANDMMGEADPESMPDVDVTKTTDELSGGVSFGKAFKKGPKDGKGDKGDKGGDGKKGDDGKEDDGIGSISADGLTGSMSDDVTVLRTRTGKDAGKITFVYTFSLGGKAGPGGQAQASRMQQVSVTYDAAAYDEEEKNGSPHHPQKLTITTSEESGSTAGAEAGAGANAGPVTIEVGGGGGKTTSQIHTESAQVDLSGKDADTVEDWLRGRGDDPASSGLPTPSDATRPLGPNATPIERLLHDKAQLSKIDYAANTDWWNASLGIGFGVALGEASLGFKVFGISVSHEHKTQTVTGDPKYAMAPAADGTRPWVDWKKCTQTSPVSF</sequence>
<reference evidence="2" key="1">
    <citation type="journal article" date="2014" name="Int. J. Syst. Evol. Microbiol.">
        <title>Complete genome sequence of Corynebacterium casei LMG S-19264T (=DSM 44701T), isolated from a smear-ripened cheese.</title>
        <authorList>
            <consortium name="US DOE Joint Genome Institute (JGI-PGF)"/>
            <person name="Walter F."/>
            <person name="Albersmeier A."/>
            <person name="Kalinowski J."/>
            <person name="Ruckert C."/>
        </authorList>
    </citation>
    <scope>NUCLEOTIDE SEQUENCE</scope>
    <source>
        <strain evidence="2">JCM 5069</strain>
    </source>
</reference>
<gene>
    <name evidence="2" type="ORF">GCM10018793_40610</name>
</gene>
<feature type="region of interest" description="Disordered" evidence="1">
    <location>
        <begin position="330"/>
        <end position="366"/>
    </location>
</feature>
<feature type="compositionally biased region" description="Basic and acidic residues" evidence="1">
    <location>
        <begin position="236"/>
        <end position="256"/>
    </location>
</feature>
<feature type="compositionally biased region" description="Low complexity" evidence="1">
    <location>
        <begin position="346"/>
        <end position="366"/>
    </location>
</feature>
<accession>A0A919GCI3</accession>
<evidence type="ECO:0000256" key="1">
    <source>
        <dbReference type="SAM" id="MobiDB-lite"/>
    </source>
</evidence>
<dbReference type="RefSeq" id="WP_189934007.1">
    <property type="nucleotide sequence ID" value="NZ_BNCD01000011.1"/>
</dbReference>
<dbReference type="EMBL" id="BNCD01000011">
    <property type="protein sequence ID" value="GHH81964.1"/>
    <property type="molecule type" value="Genomic_DNA"/>
</dbReference>
<feature type="region of interest" description="Disordered" evidence="1">
    <location>
        <begin position="201"/>
        <end position="274"/>
    </location>
</feature>
<feature type="region of interest" description="Disordered" evidence="1">
    <location>
        <begin position="40"/>
        <end position="60"/>
    </location>
</feature>
<evidence type="ECO:0000313" key="2">
    <source>
        <dbReference type="EMBL" id="GHH81964.1"/>
    </source>
</evidence>
<organism evidence="2 3">
    <name type="scientific">Streptomyces sulfonofaciens</name>
    <dbReference type="NCBI Taxonomy" id="68272"/>
    <lineage>
        <taxon>Bacteria</taxon>
        <taxon>Bacillati</taxon>
        <taxon>Actinomycetota</taxon>
        <taxon>Actinomycetes</taxon>
        <taxon>Kitasatosporales</taxon>
        <taxon>Streptomycetaceae</taxon>
        <taxon>Streptomyces</taxon>
    </lineage>
</organism>
<keyword evidence="3" id="KW-1185">Reference proteome</keyword>
<reference evidence="2" key="2">
    <citation type="submission" date="2020-09" db="EMBL/GenBank/DDBJ databases">
        <authorList>
            <person name="Sun Q."/>
            <person name="Ohkuma M."/>
        </authorList>
    </citation>
    <scope>NUCLEOTIDE SEQUENCE</scope>
    <source>
        <strain evidence="2">JCM 5069</strain>
    </source>
</reference>
<proteinExistence type="predicted"/>
<evidence type="ECO:0000313" key="3">
    <source>
        <dbReference type="Proteomes" id="UP000603708"/>
    </source>
</evidence>